<evidence type="ECO:0000313" key="2">
    <source>
        <dbReference type="Proteomes" id="UP000184357"/>
    </source>
</evidence>
<keyword evidence="2" id="KW-1185">Reference proteome</keyword>
<dbReference type="AlphaFoldDB" id="A0A1M5J9J2"/>
<dbReference type="Proteomes" id="UP000184357">
    <property type="component" value="Unassembled WGS sequence"/>
</dbReference>
<evidence type="ECO:0000313" key="1">
    <source>
        <dbReference type="EMBL" id="SHG37242.1"/>
    </source>
</evidence>
<accession>A0A1M5J9J2</accession>
<reference evidence="1 2" key="1">
    <citation type="submission" date="2016-11" db="EMBL/GenBank/DDBJ databases">
        <authorList>
            <person name="Jaros S."/>
            <person name="Januszkiewicz K."/>
            <person name="Wedrychowicz H."/>
        </authorList>
    </citation>
    <scope>NUCLEOTIDE SEQUENCE [LARGE SCALE GENOMIC DNA]</scope>
    <source>
        <strain evidence="1 2">DSM 9297</strain>
    </source>
</reference>
<name>A0A1M5J9J2_9EURY</name>
<sequence length="43" mass="4677">MMILKRKFFPLFGESSAQFGGGSTALYGGVCFDLVPLEPSYQS</sequence>
<gene>
    <name evidence="1" type="ORF">SAMN05443636_0009</name>
</gene>
<dbReference type="STRING" id="43928.SAMN05443636_0009"/>
<protein>
    <submittedName>
        <fullName evidence="1">Uncharacterized protein</fullName>
    </submittedName>
</protein>
<organism evidence="1 2">
    <name type="scientific">Halobaculum gomorrense</name>
    <dbReference type="NCBI Taxonomy" id="43928"/>
    <lineage>
        <taxon>Archaea</taxon>
        <taxon>Methanobacteriati</taxon>
        <taxon>Methanobacteriota</taxon>
        <taxon>Stenosarchaea group</taxon>
        <taxon>Halobacteria</taxon>
        <taxon>Halobacteriales</taxon>
        <taxon>Haloferacaceae</taxon>
        <taxon>Halobaculum</taxon>
    </lineage>
</organism>
<proteinExistence type="predicted"/>
<dbReference type="EMBL" id="FQWV01000001">
    <property type="protein sequence ID" value="SHG37242.1"/>
    <property type="molecule type" value="Genomic_DNA"/>
</dbReference>